<keyword evidence="6" id="KW-0812">Transmembrane</keyword>
<keyword evidence="6" id="KW-1133">Transmembrane helix</keyword>
<accession>A0ABR0URI0</accession>
<evidence type="ECO:0000256" key="3">
    <source>
        <dbReference type="ARBA" id="ARBA00021584"/>
    </source>
</evidence>
<evidence type="ECO:0000256" key="5">
    <source>
        <dbReference type="SAM" id="MobiDB-lite"/>
    </source>
</evidence>
<feature type="region of interest" description="Disordered" evidence="5">
    <location>
        <begin position="208"/>
        <end position="229"/>
    </location>
</feature>
<evidence type="ECO:0000256" key="4">
    <source>
        <dbReference type="ARBA" id="ARBA00022640"/>
    </source>
</evidence>
<comment type="similarity">
    <text evidence="2">Belongs to the ycf33 family.</text>
</comment>
<evidence type="ECO:0000256" key="1">
    <source>
        <dbReference type="ARBA" id="ARBA00004474"/>
    </source>
</evidence>
<comment type="caution">
    <text evidence="7">The sequence shown here is derived from an EMBL/GenBank/DDBJ whole genome shotgun (WGS) entry which is preliminary data.</text>
</comment>
<organism evidence="7 8">
    <name type="scientific">Rehmannia glutinosa</name>
    <name type="common">Chinese foxglove</name>
    <dbReference type="NCBI Taxonomy" id="99300"/>
    <lineage>
        <taxon>Eukaryota</taxon>
        <taxon>Viridiplantae</taxon>
        <taxon>Streptophyta</taxon>
        <taxon>Embryophyta</taxon>
        <taxon>Tracheophyta</taxon>
        <taxon>Spermatophyta</taxon>
        <taxon>Magnoliopsida</taxon>
        <taxon>eudicotyledons</taxon>
        <taxon>Gunneridae</taxon>
        <taxon>Pentapetalae</taxon>
        <taxon>asterids</taxon>
        <taxon>lamiids</taxon>
        <taxon>Lamiales</taxon>
        <taxon>Orobanchaceae</taxon>
        <taxon>Rehmannieae</taxon>
        <taxon>Rehmannia</taxon>
    </lineage>
</organism>
<feature type="transmembrane region" description="Helical" evidence="6">
    <location>
        <begin position="135"/>
        <end position="151"/>
    </location>
</feature>
<feature type="transmembrane region" description="Helical" evidence="6">
    <location>
        <begin position="163"/>
        <end position="182"/>
    </location>
</feature>
<sequence>MNTLRLHLHPNYSNLSNLAINIPLIIPIKAKANHIHPSSPSSKLSHVVRSKTTRKNTDQIEKSVMLEVKSPNSKRFSTAELLSVISSKQHSRMVVVGAVSIGLALFLMGLDDHKALALGPEGPLLEDFWDNMRRYALYALTVSTGAIYALLEPIVELLKNPISAVLILVIIGGGFFIVSQVVTAMDTDETESGYLKVLAYWKERASPGLSGPPSLTRQSSYQFSGKWWD</sequence>
<gene>
    <name evidence="7" type="ORF">DH2020_041499</name>
</gene>
<dbReference type="InterPro" id="IPR008470">
    <property type="entry name" value="Uncharacterised_Ycf33"/>
</dbReference>
<proteinExistence type="inferred from homology"/>
<keyword evidence="8" id="KW-1185">Reference proteome</keyword>
<dbReference type="EMBL" id="JABTTQ020002306">
    <property type="protein sequence ID" value="KAK6124765.1"/>
    <property type="molecule type" value="Genomic_DNA"/>
</dbReference>
<evidence type="ECO:0000256" key="6">
    <source>
        <dbReference type="SAM" id="Phobius"/>
    </source>
</evidence>
<name>A0ABR0URI0_REHGL</name>
<dbReference type="Pfam" id="PF05421">
    <property type="entry name" value="DUF751"/>
    <property type="match status" value="1"/>
</dbReference>
<feature type="compositionally biased region" description="Polar residues" evidence="5">
    <location>
        <begin position="213"/>
        <end position="223"/>
    </location>
</feature>
<feature type="region of interest" description="Disordered" evidence="5">
    <location>
        <begin position="37"/>
        <end position="56"/>
    </location>
</feature>
<dbReference type="PANTHER" id="PTHR36049">
    <property type="entry name" value="TRANSMEMBRANE PROTEIN"/>
    <property type="match status" value="1"/>
</dbReference>
<keyword evidence="4" id="KW-0934">Plastid</keyword>
<reference evidence="7 8" key="1">
    <citation type="journal article" date="2021" name="Comput. Struct. Biotechnol. J.">
        <title>De novo genome assembly of the potent medicinal plant Rehmannia glutinosa using nanopore technology.</title>
        <authorList>
            <person name="Ma L."/>
            <person name="Dong C."/>
            <person name="Song C."/>
            <person name="Wang X."/>
            <person name="Zheng X."/>
            <person name="Niu Y."/>
            <person name="Chen S."/>
            <person name="Feng W."/>
        </authorList>
    </citation>
    <scope>NUCLEOTIDE SEQUENCE [LARGE SCALE GENOMIC DNA]</scope>
    <source>
        <strain evidence="7">DH-2019</strain>
    </source>
</reference>
<feature type="transmembrane region" description="Helical" evidence="6">
    <location>
        <begin position="93"/>
        <end position="110"/>
    </location>
</feature>
<comment type="subcellular location">
    <subcellularLocation>
        <location evidence="1">Plastid</location>
    </subcellularLocation>
</comment>
<protein>
    <recommendedName>
        <fullName evidence="3">Uncharacterized protein ycf33</fullName>
    </recommendedName>
</protein>
<evidence type="ECO:0000313" key="7">
    <source>
        <dbReference type="EMBL" id="KAK6124765.1"/>
    </source>
</evidence>
<evidence type="ECO:0000256" key="2">
    <source>
        <dbReference type="ARBA" id="ARBA00010985"/>
    </source>
</evidence>
<evidence type="ECO:0000313" key="8">
    <source>
        <dbReference type="Proteomes" id="UP001318860"/>
    </source>
</evidence>
<keyword evidence="6" id="KW-0472">Membrane</keyword>
<dbReference type="PANTHER" id="PTHR36049:SF3">
    <property type="match status" value="1"/>
</dbReference>
<dbReference type="Proteomes" id="UP001318860">
    <property type="component" value="Unassembled WGS sequence"/>
</dbReference>